<keyword evidence="4" id="KW-0540">Nuclease</keyword>
<dbReference type="Gene3D" id="1.10.150.20">
    <property type="entry name" value="5' to 3' exonuclease, C-terminal subdomain"/>
    <property type="match status" value="1"/>
</dbReference>
<feature type="domain" description="XPG N-terminal" evidence="14">
    <location>
        <begin position="1"/>
        <end position="98"/>
    </location>
</feature>
<gene>
    <name evidence="15" type="ORF">T551_03650</name>
</gene>
<evidence type="ECO:0008006" key="17">
    <source>
        <dbReference type="Google" id="ProtNLM"/>
    </source>
</evidence>
<dbReference type="InterPro" id="IPR006086">
    <property type="entry name" value="XPG-I_dom"/>
</dbReference>
<evidence type="ECO:0000256" key="1">
    <source>
        <dbReference type="ARBA" id="ARBA00001946"/>
    </source>
</evidence>
<dbReference type="SUPFAM" id="SSF47807">
    <property type="entry name" value="5' to 3' exonuclease, C-terminal subdomain"/>
    <property type="match status" value="1"/>
</dbReference>
<comment type="similarity">
    <text evidence="3">Belongs to the XPG/RAD2 endonuclease family. XPG subfamily.</text>
</comment>
<evidence type="ECO:0000256" key="3">
    <source>
        <dbReference type="ARBA" id="ARBA00005283"/>
    </source>
</evidence>
<dbReference type="PRINTS" id="PR00066">
    <property type="entry name" value="XRODRMPGMNTG"/>
</dbReference>
<sequence length="1052" mass="122559">MGVNKLWTILEEVSRLVKLETLSGKILAVDASIWIYQFFKAFRDKEGNYISNGHIIGFFRRICKLLFFGVKPVFVFDGNVPFLKQCVMKKRAEKRLKYEENSEKLAEKIFLLQVKKTVEREIHKKQENNSMNTSKSPYFENIETLSENIKILQDKTKDMYDLPKLSLPFEKMQRSGDFRIINEENTPELIQNFTSDDLNFLDFSRIDFNSDFFKSLSLADQYNILSLARSKSRLRIGLSAHELMTMFPDSMEFSKFQINRVRERNDLTQRLLNFNGINKTGTLRVAGEPNKEYLLIKNEDIKPGWTLSFDSEIKNNVIVINDENGDSDYENQEFEDIPLDKANSHTYNMKNNPLFLLSDGSDNEYNKYNVVKKNKKKPQSIEDVDCKKDLGSDYLKLTRNTEKNEIKYQKLKLNNKLSLPQLSDIFSEKSIEVSVNTDSFEEKNHSTIFKDKNLESINNYEISSNLKKSEHILDLSKKSFNFDQTTKNDELSKDQEFYNEKKTFSKLLNNIELSSGESFFSDKQENYKNFNNKVKVKEKDIEFLNTDKVNVEFIKNAFSEDKNPINKTTLEITDKSSCFPVVNEFDETKFITIKSANSFKKSQEISEISSISINNASDISDCGNYNLIIENDALLKQVFEENREHNFFFPQLNNIDNYNEKHLEELETFMNQYQKNKKNADSVTQIMIEECRILLRLFGIPYITAPAEAEAQCAELVRLGLVDGIITDDSDVFLFGGTNVYRNMFNHSKYVELYRLSDLEQEFNLDRKNLIRLAHLLGSDYTEGIQKIGPVTALEILSEFPDSSNLNEFKEWCNRVKNFHETDNDKESTFKCKFKKNVDNIILPRDFPNPLVDKAYLEPDVDSSSQQFKWGIPDLDSLSDFLKSTIGWSSQKINEILIPVIRSMSLGHINKIQTTLTDYWSINSINTFTSKNKITNKVTRFTKALNNLKKSKKTLFNEYKIQNLESIDNKNTINNLKDFPNSYNSFINNNNNLNDINNDINYSCDDTESSLDETNIIINTQKYKQNKFSNSTLDFKRKYISRNIKRKKKRVN</sequence>
<dbReference type="GO" id="GO:0003697">
    <property type="term" value="F:single-stranded DNA binding"/>
    <property type="evidence" value="ECO:0007669"/>
    <property type="project" value="InterPro"/>
</dbReference>
<evidence type="ECO:0000256" key="4">
    <source>
        <dbReference type="ARBA" id="ARBA00022722"/>
    </source>
</evidence>
<proteinExistence type="inferred from homology"/>
<keyword evidence="16" id="KW-1185">Reference proteome</keyword>
<dbReference type="PANTHER" id="PTHR16171">
    <property type="entry name" value="DNA REPAIR PROTEIN COMPLEMENTING XP-G CELLS-RELATED"/>
    <property type="match status" value="1"/>
</dbReference>
<dbReference type="CDD" id="cd09868">
    <property type="entry name" value="PIN_XPG_RAD2"/>
    <property type="match status" value="2"/>
</dbReference>
<dbReference type="GO" id="GO:0048256">
    <property type="term" value="F:flap endonuclease activity"/>
    <property type="evidence" value="ECO:0007669"/>
    <property type="project" value="UniProtKB-ARBA"/>
</dbReference>
<dbReference type="SMART" id="SM00484">
    <property type="entry name" value="XPGI"/>
    <property type="match status" value="1"/>
</dbReference>
<dbReference type="CDD" id="cd09904">
    <property type="entry name" value="H3TH_XPG"/>
    <property type="match status" value="1"/>
</dbReference>
<keyword evidence="5" id="KW-0479">Metal-binding</keyword>
<dbReference type="EMBL" id="LFWA01000020">
    <property type="protein sequence ID" value="KTW25814.1"/>
    <property type="molecule type" value="Genomic_DNA"/>
</dbReference>
<dbReference type="Pfam" id="PF00752">
    <property type="entry name" value="XPG_N"/>
    <property type="match status" value="1"/>
</dbReference>
<dbReference type="InterPro" id="IPR029060">
    <property type="entry name" value="PIN-like_dom_sf"/>
</dbReference>
<evidence type="ECO:0000256" key="2">
    <source>
        <dbReference type="ARBA" id="ARBA00004123"/>
    </source>
</evidence>
<keyword evidence="10" id="KW-0234">DNA repair</keyword>
<evidence type="ECO:0000259" key="13">
    <source>
        <dbReference type="SMART" id="SM00484"/>
    </source>
</evidence>
<dbReference type="PROSITE" id="PS00842">
    <property type="entry name" value="XPG_2"/>
    <property type="match status" value="1"/>
</dbReference>
<dbReference type="eggNOG" id="KOG2520">
    <property type="taxonomic scope" value="Eukaryota"/>
</dbReference>
<comment type="subcellular location">
    <subcellularLocation>
        <location evidence="2">Nucleus</location>
    </subcellularLocation>
</comment>
<evidence type="ECO:0000259" key="14">
    <source>
        <dbReference type="SMART" id="SM00485"/>
    </source>
</evidence>
<dbReference type="Gene3D" id="3.40.50.1010">
    <property type="entry name" value="5'-nuclease"/>
    <property type="match status" value="2"/>
</dbReference>
<evidence type="ECO:0000256" key="8">
    <source>
        <dbReference type="ARBA" id="ARBA00022801"/>
    </source>
</evidence>
<dbReference type="GO" id="GO:0005634">
    <property type="term" value="C:nucleus"/>
    <property type="evidence" value="ECO:0007669"/>
    <property type="project" value="UniProtKB-SubCell"/>
</dbReference>
<dbReference type="VEuPathDB" id="FungiDB:T551_03650"/>
<organism evidence="15 16">
    <name type="scientific">Pneumocystis jirovecii (strain RU7)</name>
    <name type="common">Human pneumocystis pneumonia agent</name>
    <dbReference type="NCBI Taxonomy" id="1408657"/>
    <lineage>
        <taxon>Eukaryota</taxon>
        <taxon>Fungi</taxon>
        <taxon>Dikarya</taxon>
        <taxon>Ascomycota</taxon>
        <taxon>Taphrinomycotina</taxon>
        <taxon>Pneumocystomycetes</taxon>
        <taxon>Pneumocystaceae</taxon>
        <taxon>Pneumocystis</taxon>
    </lineage>
</organism>
<dbReference type="AlphaFoldDB" id="A0A0W4ZBN9"/>
<dbReference type="OrthoDB" id="31113at2759"/>
<dbReference type="PROSITE" id="PS00841">
    <property type="entry name" value="XPG_1"/>
    <property type="match status" value="1"/>
</dbReference>
<evidence type="ECO:0000256" key="6">
    <source>
        <dbReference type="ARBA" id="ARBA00022759"/>
    </source>
</evidence>
<accession>A0A0W4ZBN9</accession>
<keyword evidence="8" id="KW-0378">Hydrolase</keyword>
<feature type="domain" description="XPG-I" evidence="13">
    <location>
        <begin position="696"/>
        <end position="765"/>
    </location>
</feature>
<dbReference type="InterPro" id="IPR036279">
    <property type="entry name" value="5-3_exonuclease_C_sf"/>
</dbReference>
<evidence type="ECO:0000256" key="11">
    <source>
        <dbReference type="ARBA" id="ARBA00023242"/>
    </source>
</evidence>
<reference evidence="16" key="1">
    <citation type="journal article" date="2016" name="Nat. Commun.">
        <title>Genome analysis of three Pneumocystis species reveals adaptation mechanisms to life exclusively in mammalian hosts.</title>
        <authorList>
            <person name="Ma L."/>
            <person name="Chen Z."/>
            <person name="Huang D.W."/>
            <person name="Kutty G."/>
            <person name="Ishihara M."/>
            <person name="Wang H."/>
            <person name="Abouelleil A."/>
            <person name="Bishop L."/>
            <person name="Davey E."/>
            <person name="Deng R."/>
            <person name="Deng X."/>
            <person name="Fan L."/>
            <person name="Fantoni G."/>
            <person name="Fitzgerald M."/>
            <person name="Gogineni E."/>
            <person name="Goldberg J.M."/>
            <person name="Handley G."/>
            <person name="Hu X."/>
            <person name="Huber C."/>
            <person name="Jiao X."/>
            <person name="Jones K."/>
            <person name="Levin J.Z."/>
            <person name="Liu Y."/>
            <person name="Macdonald P."/>
            <person name="Melnikov A."/>
            <person name="Raley C."/>
            <person name="Sassi M."/>
            <person name="Sherman B.T."/>
            <person name="Song X."/>
            <person name="Sykes S."/>
            <person name="Tran B."/>
            <person name="Walsh L."/>
            <person name="Xia Y."/>
            <person name="Yang J."/>
            <person name="Young S."/>
            <person name="Zeng Q."/>
            <person name="Zheng X."/>
            <person name="Stephens R."/>
            <person name="Nusbaum C."/>
            <person name="Birren B.W."/>
            <person name="Azadi P."/>
            <person name="Lempicki R.A."/>
            <person name="Cuomo C.A."/>
            <person name="Kovacs J.A."/>
        </authorList>
    </citation>
    <scope>NUCLEOTIDE SEQUENCE [LARGE SCALE GENOMIC DNA]</scope>
    <source>
        <strain evidence="16">RU7</strain>
    </source>
</reference>
<keyword evidence="11" id="KW-0539">Nucleus</keyword>
<dbReference type="RefSeq" id="XP_018227861.1">
    <property type="nucleotide sequence ID" value="XM_018375913.1"/>
</dbReference>
<dbReference type="SMART" id="SM00485">
    <property type="entry name" value="XPGN"/>
    <property type="match status" value="1"/>
</dbReference>
<evidence type="ECO:0000256" key="7">
    <source>
        <dbReference type="ARBA" id="ARBA00022763"/>
    </source>
</evidence>
<dbReference type="PRINTS" id="PR00853">
    <property type="entry name" value="XPGRADSUPER"/>
</dbReference>
<keyword evidence="6" id="KW-0255">Endonuclease</keyword>
<dbReference type="InterPro" id="IPR019974">
    <property type="entry name" value="XPG_CS"/>
</dbReference>
<protein>
    <recommendedName>
        <fullName evidence="17">DNA repair protein RAD2</fullName>
    </recommendedName>
</protein>
<keyword evidence="9" id="KW-0460">Magnesium</keyword>
<dbReference type="InterPro" id="IPR001044">
    <property type="entry name" value="XPG/Rad2_eukaryotes"/>
</dbReference>
<dbReference type="Proteomes" id="UP000053447">
    <property type="component" value="Unassembled WGS sequence"/>
</dbReference>
<dbReference type="STRING" id="1408657.A0A0W4ZBN9"/>
<evidence type="ECO:0000313" key="15">
    <source>
        <dbReference type="EMBL" id="KTW25814.1"/>
    </source>
</evidence>
<dbReference type="SUPFAM" id="SSF88723">
    <property type="entry name" value="PIN domain-like"/>
    <property type="match status" value="1"/>
</dbReference>
<name>A0A0W4ZBN9_PNEJ7</name>
<dbReference type="InterPro" id="IPR008918">
    <property type="entry name" value="HhH2"/>
</dbReference>
<dbReference type="SMART" id="SM00279">
    <property type="entry name" value="HhH2"/>
    <property type="match status" value="1"/>
</dbReference>
<dbReference type="GO" id="GO:0046872">
    <property type="term" value="F:metal ion binding"/>
    <property type="evidence" value="ECO:0007669"/>
    <property type="project" value="UniProtKB-KW"/>
</dbReference>
<evidence type="ECO:0000256" key="12">
    <source>
        <dbReference type="ARBA" id="ARBA00038112"/>
    </source>
</evidence>
<dbReference type="Pfam" id="PF00867">
    <property type="entry name" value="XPG_I"/>
    <property type="match status" value="1"/>
</dbReference>
<dbReference type="InterPro" id="IPR006084">
    <property type="entry name" value="XPG/Rad2"/>
</dbReference>
<dbReference type="FunFam" id="1.10.150.20:FF:000030">
    <property type="entry name" value="Flap endonuclease GEN-like 1"/>
    <property type="match status" value="1"/>
</dbReference>
<keyword evidence="7" id="KW-0227">DNA damage</keyword>
<dbReference type="PANTHER" id="PTHR16171:SF7">
    <property type="entry name" value="DNA REPAIR PROTEIN RAD2"/>
    <property type="match status" value="1"/>
</dbReference>
<comment type="cofactor">
    <cofactor evidence="1">
        <name>Mg(2+)</name>
        <dbReference type="ChEBI" id="CHEBI:18420"/>
    </cofactor>
</comment>
<evidence type="ECO:0000256" key="5">
    <source>
        <dbReference type="ARBA" id="ARBA00022723"/>
    </source>
</evidence>
<dbReference type="InterPro" id="IPR006085">
    <property type="entry name" value="XPG_DNA_repair_N"/>
</dbReference>
<evidence type="ECO:0000256" key="9">
    <source>
        <dbReference type="ARBA" id="ARBA00022842"/>
    </source>
</evidence>
<comment type="similarity">
    <text evidence="12">Belongs to the XPG/RAD2 endonuclease family. GEN subfamily.</text>
</comment>
<dbReference type="GO" id="GO:1901255">
    <property type="term" value="P:nucleotide-excision repair involved in interstrand cross-link repair"/>
    <property type="evidence" value="ECO:0007669"/>
    <property type="project" value="EnsemblFungi"/>
</dbReference>
<evidence type="ECO:0000256" key="10">
    <source>
        <dbReference type="ARBA" id="ARBA00023204"/>
    </source>
</evidence>
<evidence type="ECO:0000313" key="16">
    <source>
        <dbReference type="Proteomes" id="UP000053447"/>
    </source>
</evidence>
<dbReference type="GeneID" id="28942168"/>
<comment type="caution">
    <text evidence="15">The sequence shown here is derived from an EMBL/GenBank/DDBJ whole genome shotgun (WGS) entry which is preliminary data.</text>
</comment>